<keyword evidence="4" id="KW-0175">Coiled coil</keyword>
<evidence type="ECO:0000313" key="7">
    <source>
        <dbReference type="Proteomes" id="UP001500984"/>
    </source>
</evidence>
<proteinExistence type="predicted"/>
<dbReference type="PANTHER" id="PTHR43537:SF24">
    <property type="entry name" value="GLUCONATE OPERON TRANSCRIPTIONAL REPRESSOR"/>
    <property type="match status" value="1"/>
</dbReference>
<dbReference type="EMBL" id="BAAAPZ010000019">
    <property type="protein sequence ID" value="GAA2105689.1"/>
    <property type="molecule type" value="Genomic_DNA"/>
</dbReference>
<dbReference type="CDD" id="cd07377">
    <property type="entry name" value="WHTH_GntR"/>
    <property type="match status" value="1"/>
</dbReference>
<dbReference type="SUPFAM" id="SSF46785">
    <property type="entry name" value="Winged helix' DNA-binding domain"/>
    <property type="match status" value="1"/>
</dbReference>
<dbReference type="Pfam" id="PF00392">
    <property type="entry name" value="GntR"/>
    <property type="match status" value="1"/>
</dbReference>
<evidence type="ECO:0000256" key="3">
    <source>
        <dbReference type="ARBA" id="ARBA00023163"/>
    </source>
</evidence>
<dbReference type="PRINTS" id="PR00035">
    <property type="entry name" value="HTHGNTR"/>
</dbReference>
<dbReference type="PANTHER" id="PTHR43537">
    <property type="entry name" value="TRANSCRIPTIONAL REGULATOR, GNTR FAMILY"/>
    <property type="match status" value="1"/>
</dbReference>
<keyword evidence="3" id="KW-0804">Transcription</keyword>
<dbReference type="InterPro" id="IPR011711">
    <property type="entry name" value="GntR_C"/>
</dbReference>
<keyword evidence="7" id="KW-1185">Reference proteome</keyword>
<accession>A0ABN2X5E0</accession>
<keyword evidence="1" id="KW-0805">Transcription regulation</keyword>
<dbReference type="SMART" id="SM00895">
    <property type="entry name" value="FCD"/>
    <property type="match status" value="1"/>
</dbReference>
<dbReference type="Gene3D" id="1.10.10.10">
    <property type="entry name" value="Winged helix-like DNA-binding domain superfamily/Winged helix DNA-binding domain"/>
    <property type="match status" value="1"/>
</dbReference>
<feature type="coiled-coil region" evidence="4">
    <location>
        <begin position="54"/>
        <end position="117"/>
    </location>
</feature>
<name>A0ABN2X5E0_9MICO</name>
<protein>
    <submittedName>
        <fullName evidence="6">FCD domain-containing protein</fullName>
    </submittedName>
</protein>
<evidence type="ECO:0000313" key="6">
    <source>
        <dbReference type="EMBL" id="GAA2105689.1"/>
    </source>
</evidence>
<dbReference type="SMART" id="SM00345">
    <property type="entry name" value="HTH_GNTR"/>
    <property type="match status" value="1"/>
</dbReference>
<comment type="caution">
    <text evidence="6">The sequence shown here is derived from an EMBL/GenBank/DDBJ whole genome shotgun (WGS) entry which is preliminary data.</text>
</comment>
<dbReference type="Gene3D" id="1.20.120.530">
    <property type="entry name" value="GntR ligand-binding domain-like"/>
    <property type="match status" value="1"/>
</dbReference>
<feature type="domain" description="HTH gntR-type" evidence="5">
    <location>
        <begin position="22"/>
        <end position="92"/>
    </location>
</feature>
<dbReference type="SUPFAM" id="SSF48008">
    <property type="entry name" value="GntR ligand-binding domain-like"/>
    <property type="match status" value="1"/>
</dbReference>
<dbReference type="RefSeq" id="WP_344338373.1">
    <property type="nucleotide sequence ID" value="NZ_BAAAPZ010000019.1"/>
</dbReference>
<organism evidence="6 7">
    <name type="scientific">Brevibacterium salitolerans</name>
    <dbReference type="NCBI Taxonomy" id="1403566"/>
    <lineage>
        <taxon>Bacteria</taxon>
        <taxon>Bacillati</taxon>
        <taxon>Actinomycetota</taxon>
        <taxon>Actinomycetes</taxon>
        <taxon>Micrococcales</taxon>
        <taxon>Brevibacteriaceae</taxon>
        <taxon>Brevibacterium</taxon>
    </lineage>
</organism>
<evidence type="ECO:0000259" key="5">
    <source>
        <dbReference type="PROSITE" id="PS50949"/>
    </source>
</evidence>
<evidence type="ECO:0000256" key="2">
    <source>
        <dbReference type="ARBA" id="ARBA00023125"/>
    </source>
</evidence>
<dbReference type="InterPro" id="IPR000524">
    <property type="entry name" value="Tscrpt_reg_HTH_GntR"/>
</dbReference>
<dbReference type="InterPro" id="IPR036388">
    <property type="entry name" value="WH-like_DNA-bd_sf"/>
</dbReference>
<sequence>MAQTEPEFDAGYADLAGVVSQSSTPRQIADHIMASIAVGALPEGTCLPPERRLADELEVSRSSVRAALATLERAGFVVRRRGRGGGTFISRVEPARVEEYAERLAEFRETRRDLLDARAVVQNRIAAVAAQRRRAEDTARLRELAGRYAQAQTAAEARTADARFHHTMAQAARNPHLVEIAADLDRRINAGFRHDPFSERLFEQAAADHFALVEAIAAGDPDRAGELCETHFRSTTMGD</sequence>
<evidence type="ECO:0000256" key="4">
    <source>
        <dbReference type="SAM" id="Coils"/>
    </source>
</evidence>
<reference evidence="6 7" key="1">
    <citation type="journal article" date="2019" name="Int. J. Syst. Evol. Microbiol.">
        <title>The Global Catalogue of Microorganisms (GCM) 10K type strain sequencing project: providing services to taxonomists for standard genome sequencing and annotation.</title>
        <authorList>
            <consortium name="The Broad Institute Genomics Platform"/>
            <consortium name="The Broad Institute Genome Sequencing Center for Infectious Disease"/>
            <person name="Wu L."/>
            <person name="Ma J."/>
        </authorList>
    </citation>
    <scope>NUCLEOTIDE SEQUENCE [LARGE SCALE GENOMIC DNA]</scope>
    <source>
        <strain evidence="6 7">JCM 15900</strain>
    </source>
</reference>
<keyword evidence="2" id="KW-0238">DNA-binding</keyword>
<evidence type="ECO:0000256" key="1">
    <source>
        <dbReference type="ARBA" id="ARBA00023015"/>
    </source>
</evidence>
<dbReference type="Proteomes" id="UP001500984">
    <property type="component" value="Unassembled WGS sequence"/>
</dbReference>
<dbReference type="PROSITE" id="PS50949">
    <property type="entry name" value="HTH_GNTR"/>
    <property type="match status" value="1"/>
</dbReference>
<dbReference type="InterPro" id="IPR036390">
    <property type="entry name" value="WH_DNA-bd_sf"/>
</dbReference>
<dbReference type="Pfam" id="PF07729">
    <property type="entry name" value="FCD"/>
    <property type="match status" value="1"/>
</dbReference>
<dbReference type="InterPro" id="IPR008920">
    <property type="entry name" value="TF_FadR/GntR_C"/>
</dbReference>
<gene>
    <name evidence="6" type="ORF">GCM10009823_31240</name>
</gene>